<gene>
    <name evidence="1" type="ORF">L1892_14395</name>
</gene>
<evidence type="ECO:0000313" key="2">
    <source>
        <dbReference type="Proteomes" id="UP001108089"/>
    </source>
</evidence>
<keyword evidence="2" id="KW-1185">Reference proteome</keyword>
<dbReference type="Pfam" id="PF14022">
    <property type="entry name" value="DUF4238"/>
    <property type="match status" value="1"/>
</dbReference>
<dbReference type="InterPro" id="IPR025332">
    <property type="entry name" value="DUF4238"/>
</dbReference>
<sequence>MDALRMIAANRVDHEWLTDAFAEESRTLAEGEVASRHHFIPVFYLRRWAIDGLVKAVDVDTGRAKRPLPPKSLAFERDLYTLPDDDETTDLPLRWVETHLSRIEDTCSRHIEDLVEGDTGLVVDDAAKADLAVFLGLQISRTVDARRRTLAIVNTPDSVKRRFLPAIAPTATAAQISHSMNDQLPDPKHEAIRVMLADVRNVTASTLLKRLWTMYETQAPLVTCDEPVVAIAGPPRPRNAFIASGYSAVIAYPLSPNRVLVMFHPDLQPPSPFTLDTSETEALNQEIVASSAKTAFERPVDEIIENSAVPPRPPYEEPDYTNLDDSETIRLLLASATPRNRWIPAENPPTWPVDRWYTRPSI</sequence>
<protein>
    <submittedName>
        <fullName evidence="1">DUF4238 domain-containing protein</fullName>
    </submittedName>
</protein>
<name>A0ABS9DK12_9ACTN</name>
<organism evidence="1 2">
    <name type="scientific">Gordonia tangerina</name>
    <dbReference type="NCBI Taxonomy" id="2911060"/>
    <lineage>
        <taxon>Bacteria</taxon>
        <taxon>Bacillati</taxon>
        <taxon>Actinomycetota</taxon>
        <taxon>Actinomycetes</taxon>
        <taxon>Mycobacteriales</taxon>
        <taxon>Gordoniaceae</taxon>
        <taxon>Gordonia</taxon>
    </lineage>
</organism>
<reference evidence="1" key="1">
    <citation type="submission" date="2022-01" db="EMBL/GenBank/DDBJ databases">
        <title>Gordonia xiamenensis sp. nov., isolated from surface seawater in Xiamen.</title>
        <authorList>
            <person name="He Y.F."/>
        </authorList>
    </citation>
    <scope>NUCLEOTIDE SEQUENCE</scope>
    <source>
        <strain evidence="1">GW1C4-4</strain>
    </source>
</reference>
<comment type="caution">
    <text evidence="1">The sequence shown here is derived from an EMBL/GenBank/DDBJ whole genome shotgun (WGS) entry which is preliminary data.</text>
</comment>
<accession>A0ABS9DK12</accession>
<evidence type="ECO:0000313" key="1">
    <source>
        <dbReference type="EMBL" id="MCF3939565.1"/>
    </source>
</evidence>
<proteinExistence type="predicted"/>
<dbReference type="EMBL" id="JAKGCU010000013">
    <property type="protein sequence ID" value="MCF3939565.1"/>
    <property type="molecule type" value="Genomic_DNA"/>
</dbReference>
<dbReference type="RefSeq" id="WP_235724296.1">
    <property type="nucleotide sequence ID" value="NZ_JAKGCU010000013.1"/>
</dbReference>
<dbReference type="Proteomes" id="UP001108089">
    <property type="component" value="Unassembled WGS sequence"/>
</dbReference>